<dbReference type="AlphaFoldDB" id="A0A367GTH7"/>
<organism evidence="1 2">
    <name type="scientific">Mucilaginibacter hurinus</name>
    <dbReference type="NCBI Taxonomy" id="2201324"/>
    <lineage>
        <taxon>Bacteria</taxon>
        <taxon>Pseudomonadati</taxon>
        <taxon>Bacteroidota</taxon>
        <taxon>Sphingobacteriia</taxon>
        <taxon>Sphingobacteriales</taxon>
        <taxon>Sphingobacteriaceae</taxon>
        <taxon>Mucilaginibacter</taxon>
    </lineage>
</organism>
<dbReference type="Pfam" id="PF10670">
    <property type="entry name" value="DUF4198"/>
    <property type="match status" value="1"/>
</dbReference>
<sequence length="289" mass="32412">MIMMQMKRVSLLILSALVITFLVAATGNYFLLAQNFFLKKGDMLSVRLFTGLQPGDDAGQEGPPAGAGKFVLYEGSKKIDLAAQATDTVIAIQDYKIVNPGLALLQYTQTAAYNEFDKEEFEKQLNEDGNTDLAKRVAKNRKLRVKEKYTCYLKTLVKVEKNSGNVYEKVLGDPLELVLKTNPYKLNYGDDVTAVLYLKDKPLANEVLMLYIKTATGNVHPQKLVTDAEGRVYFKLSREGIYILRSARTQVSDTKDADFETMWASFTFAFSSANELPNSYKEFGFGDKH</sequence>
<evidence type="ECO:0000313" key="2">
    <source>
        <dbReference type="Proteomes" id="UP000253209"/>
    </source>
</evidence>
<name>A0A367GTH7_9SPHI</name>
<keyword evidence="2" id="KW-1185">Reference proteome</keyword>
<protein>
    <recommendedName>
        <fullName evidence="3">DUF4198 domain-containing protein</fullName>
    </recommendedName>
</protein>
<dbReference type="InterPro" id="IPR019613">
    <property type="entry name" value="DUF4198"/>
</dbReference>
<comment type="caution">
    <text evidence="1">The sequence shown here is derived from an EMBL/GenBank/DDBJ whole genome shotgun (WGS) entry which is preliminary data.</text>
</comment>
<proteinExistence type="predicted"/>
<evidence type="ECO:0000313" key="1">
    <source>
        <dbReference type="EMBL" id="RCH56724.1"/>
    </source>
</evidence>
<dbReference type="Proteomes" id="UP000253209">
    <property type="component" value="Unassembled WGS sequence"/>
</dbReference>
<dbReference type="EMBL" id="QGDC01000001">
    <property type="protein sequence ID" value="RCH56724.1"/>
    <property type="molecule type" value="Genomic_DNA"/>
</dbReference>
<evidence type="ECO:0008006" key="3">
    <source>
        <dbReference type="Google" id="ProtNLM"/>
    </source>
</evidence>
<reference evidence="1 2" key="1">
    <citation type="submission" date="2018-05" db="EMBL/GenBank/DDBJ databases">
        <title>Mucilaginibacter hurinus sp. nov., isolated from briquette warehouse soil.</title>
        <authorList>
            <person name="Choi L."/>
        </authorList>
    </citation>
    <scope>NUCLEOTIDE SEQUENCE [LARGE SCALE GENOMIC DNA]</scope>
    <source>
        <strain evidence="1 2">ZR32</strain>
    </source>
</reference>
<accession>A0A367GTH7</accession>
<gene>
    <name evidence="1" type="ORF">DJ568_02395</name>
</gene>